<dbReference type="SUPFAM" id="SSF90123">
    <property type="entry name" value="ABC transporter transmembrane region"/>
    <property type="match status" value="1"/>
</dbReference>
<dbReference type="Gene3D" id="1.20.1560.10">
    <property type="entry name" value="ABC transporter type 1, transmembrane domain"/>
    <property type="match status" value="1"/>
</dbReference>
<keyword evidence="4" id="KW-0547">Nucleotide-binding</keyword>
<dbReference type="InterPro" id="IPR003593">
    <property type="entry name" value="AAA+_ATPase"/>
</dbReference>
<dbReference type="Gene3D" id="3.40.50.300">
    <property type="entry name" value="P-loop containing nucleotide triphosphate hydrolases"/>
    <property type="match status" value="1"/>
</dbReference>
<dbReference type="AlphaFoldDB" id="A0A4Z0W346"/>
<dbReference type="RefSeq" id="WP_135403078.1">
    <property type="nucleotide sequence ID" value="NZ_SRME01000005.1"/>
</dbReference>
<comment type="subcellular location">
    <subcellularLocation>
        <location evidence="1">Cell membrane</location>
        <topology evidence="1">Multi-pass membrane protein</topology>
    </subcellularLocation>
</comment>
<dbReference type="SUPFAM" id="SSF52540">
    <property type="entry name" value="P-loop containing nucleoside triphosphate hydrolases"/>
    <property type="match status" value="1"/>
</dbReference>
<evidence type="ECO:0000313" key="12">
    <source>
        <dbReference type="Proteomes" id="UP000297288"/>
    </source>
</evidence>
<feature type="domain" description="ABC transmembrane type-1" evidence="10">
    <location>
        <begin position="36"/>
        <end position="318"/>
    </location>
</feature>
<evidence type="ECO:0000313" key="11">
    <source>
        <dbReference type="EMBL" id="TGG87301.1"/>
    </source>
</evidence>
<evidence type="ECO:0000259" key="9">
    <source>
        <dbReference type="PROSITE" id="PS50893"/>
    </source>
</evidence>
<dbReference type="CDD" id="cd18545">
    <property type="entry name" value="ABC_6TM_YknV_like"/>
    <property type="match status" value="1"/>
</dbReference>
<dbReference type="InterPro" id="IPR036640">
    <property type="entry name" value="ABC1_TM_sf"/>
</dbReference>
<evidence type="ECO:0000256" key="5">
    <source>
        <dbReference type="ARBA" id="ARBA00022840"/>
    </source>
</evidence>
<proteinExistence type="predicted"/>
<evidence type="ECO:0000256" key="1">
    <source>
        <dbReference type="ARBA" id="ARBA00004651"/>
    </source>
</evidence>
<keyword evidence="7 8" id="KW-0472">Membrane</keyword>
<dbReference type="FunFam" id="3.40.50.300:FF:000287">
    <property type="entry name" value="Multidrug ABC transporter ATP-binding protein"/>
    <property type="match status" value="1"/>
</dbReference>
<evidence type="ECO:0000259" key="10">
    <source>
        <dbReference type="PROSITE" id="PS50929"/>
    </source>
</evidence>
<feature type="domain" description="ABC transporter" evidence="9">
    <location>
        <begin position="353"/>
        <end position="587"/>
    </location>
</feature>
<gene>
    <name evidence="11" type="ORF">E4650_08330</name>
</gene>
<dbReference type="Proteomes" id="UP000297288">
    <property type="component" value="Unassembled WGS sequence"/>
</dbReference>
<dbReference type="InterPro" id="IPR039421">
    <property type="entry name" value="Type_1_exporter"/>
</dbReference>
<sequence length="596" mass="68537">MSLNATKQDENTKRKSNIEIIKILISYLKPYKLKTFLVSMMMIFVIGVELLNPFMLKLAIDDYIVQENVLGLVWLSIGMLLFNLFAMWISKMRMIKMGEISNDIVVNIRHDLYKHIQKLSFDFFDERPVGKILARIMGDINSLQQFFNSLVTSLIPELITVVTVVIIMISMNAKLTGITMMVMPPLFIALFIIQIWGRKRWENFRKKRSNLNAYTHETFSGIKVVQSFTAENFTKNNFRSYVGNMVGSFIHAAKLQYKFGPLIELSYGLGLITIYWYSFGLVEQNLITIGEIFAFTWYITKFWRPIWNIANFYNVLITSFAATERIFEILDIKPVVENNKNGVRKLNGIDGEIEFRNVSFSYDKNTQVLKNVNLKVKPGESIAFVGPTGAGKTTMVNLISRFYDPTEGKILLDGYDLRDLDLENLRTHMGIMLQDTFLFSTTIYKNIKYGKLDATKSEVIEATKTVGLHDFVMSLKNGYDTEVNERGSRLSVGQRQLISLARALLADPKILILDEATSNIDTKTERLVQMGIEKLLENRTSFVIAHRLSTIRDVDRIVFIKDGKISETGTHEELIKMKNDYYNLYLSQFKFIKQGV</sequence>
<dbReference type="GO" id="GO:0005886">
    <property type="term" value="C:plasma membrane"/>
    <property type="evidence" value="ECO:0007669"/>
    <property type="project" value="UniProtKB-SubCell"/>
</dbReference>
<keyword evidence="3 8" id="KW-0812">Transmembrane</keyword>
<keyword evidence="6 8" id="KW-1133">Transmembrane helix</keyword>
<keyword evidence="5 11" id="KW-0067">ATP-binding</keyword>
<dbReference type="InterPro" id="IPR011527">
    <property type="entry name" value="ABC1_TM_dom"/>
</dbReference>
<feature type="transmembrane region" description="Helical" evidence="8">
    <location>
        <begin position="146"/>
        <end position="169"/>
    </location>
</feature>
<dbReference type="PROSITE" id="PS50893">
    <property type="entry name" value="ABC_TRANSPORTER_2"/>
    <property type="match status" value="1"/>
</dbReference>
<dbReference type="OrthoDB" id="40044at2"/>
<dbReference type="Pfam" id="PF00005">
    <property type="entry name" value="ABC_tran"/>
    <property type="match status" value="1"/>
</dbReference>
<dbReference type="PANTHER" id="PTHR43394:SF1">
    <property type="entry name" value="ATP-BINDING CASSETTE SUB-FAMILY B MEMBER 10, MITOCHONDRIAL"/>
    <property type="match status" value="1"/>
</dbReference>
<feature type="transmembrane region" description="Helical" evidence="8">
    <location>
        <begin position="175"/>
        <end position="197"/>
    </location>
</feature>
<organism evidence="11 12">
    <name type="scientific">Geotoga petraea</name>
    <dbReference type="NCBI Taxonomy" id="28234"/>
    <lineage>
        <taxon>Bacteria</taxon>
        <taxon>Thermotogati</taxon>
        <taxon>Thermotogota</taxon>
        <taxon>Thermotogae</taxon>
        <taxon>Petrotogales</taxon>
        <taxon>Petrotogaceae</taxon>
        <taxon>Geotoga</taxon>
    </lineage>
</organism>
<feature type="transmembrane region" description="Helical" evidence="8">
    <location>
        <begin position="36"/>
        <end position="56"/>
    </location>
</feature>
<dbReference type="Pfam" id="PF00664">
    <property type="entry name" value="ABC_membrane"/>
    <property type="match status" value="1"/>
</dbReference>
<evidence type="ECO:0000256" key="4">
    <source>
        <dbReference type="ARBA" id="ARBA00022741"/>
    </source>
</evidence>
<dbReference type="InterPro" id="IPR003439">
    <property type="entry name" value="ABC_transporter-like_ATP-bd"/>
</dbReference>
<dbReference type="SMART" id="SM00382">
    <property type="entry name" value="AAA"/>
    <property type="match status" value="1"/>
</dbReference>
<evidence type="ECO:0000256" key="8">
    <source>
        <dbReference type="SAM" id="Phobius"/>
    </source>
</evidence>
<reference evidence="11 12" key="1">
    <citation type="submission" date="2019-04" db="EMBL/GenBank/DDBJ databases">
        <title>Draft genome sequence data and analysis of a Fermenting Bacterium, Geotoga petraea strain HO-Geo1, isolated from heavy-oil petroleum reservoir in Russia.</title>
        <authorList>
            <person name="Grouzdev D.S."/>
            <person name="Semenova E.M."/>
            <person name="Sokolova D.S."/>
            <person name="Tourova T.P."/>
            <person name="Poltaraus A.B."/>
            <person name="Nazina T.N."/>
        </authorList>
    </citation>
    <scope>NUCLEOTIDE SEQUENCE [LARGE SCALE GENOMIC DNA]</scope>
    <source>
        <strain evidence="11 12">HO-Geo1</strain>
    </source>
</reference>
<evidence type="ECO:0000256" key="7">
    <source>
        <dbReference type="ARBA" id="ARBA00023136"/>
    </source>
</evidence>
<comment type="caution">
    <text evidence="11">The sequence shown here is derived from an EMBL/GenBank/DDBJ whole genome shotgun (WGS) entry which is preliminary data.</text>
</comment>
<dbReference type="InterPro" id="IPR017871">
    <property type="entry name" value="ABC_transporter-like_CS"/>
</dbReference>
<evidence type="ECO:0000256" key="3">
    <source>
        <dbReference type="ARBA" id="ARBA00022692"/>
    </source>
</evidence>
<feature type="transmembrane region" description="Helical" evidence="8">
    <location>
        <begin position="68"/>
        <end position="89"/>
    </location>
</feature>
<dbReference type="PROSITE" id="PS50929">
    <property type="entry name" value="ABC_TM1F"/>
    <property type="match status" value="1"/>
</dbReference>
<feature type="transmembrane region" description="Helical" evidence="8">
    <location>
        <begin position="259"/>
        <end position="277"/>
    </location>
</feature>
<dbReference type="GO" id="GO:0015421">
    <property type="term" value="F:ABC-type oligopeptide transporter activity"/>
    <property type="evidence" value="ECO:0007669"/>
    <property type="project" value="TreeGrafter"/>
</dbReference>
<dbReference type="EMBL" id="SRME01000005">
    <property type="protein sequence ID" value="TGG87301.1"/>
    <property type="molecule type" value="Genomic_DNA"/>
</dbReference>
<dbReference type="GO" id="GO:0005524">
    <property type="term" value="F:ATP binding"/>
    <property type="evidence" value="ECO:0007669"/>
    <property type="project" value="UniProtKB-KW"/>
</dbReference>
<evidence type="ECO:0000256" key="2">
    <source>
        <dbReference type="ARBA" id="ARBA00022448"/>
    </source>
</evidence>
<keyword evidence="2" id="KW-0813">Transport</keyword>
<protein>
    <submittedName>
        <fullName evidence="11">ABC transporter ATP-binding protein</fullName>
    </submittedName>
</protein>
<dbReference type="PANTHER" id="PTHR43394">
    <property type="entry name" value="ATP-DEPENDENT PERMEASE MDL1, MITOCHONDRIAL"/>
    <property type="match status" value="1"/>
</dbReference>
<accession>A0A4Z0W346</accession>
<dbReference type="GO" id="GO:0016887">
    <property type="term" value="F:ATP hydrolysis activity"/>
    <property type="evidence" value="ECO:0007669"/>
    <property type="project" value="InterPro"/>
</dbReference>
<dbReference type="PROSITE" id="PS00211">
    <property type="entry name" value="ABC_TRANSPORTER_1"/>
    <property type="match status" value="1"/>
</dbReference>
<dbReference type="InterPro" id="IPR027417">
    <property type="entry name" value="P-loop_NTPase"/>
</dbReference>
<evidence type="ECO:0000256" key="6">
    <source>
        <dbReference type="ARBA" id="ARBA00022989"/>
    </source>
</evidence>
<name>A0A4Z0W346_9BACT</name>